<keyword evidence="1 6" id="KW-0645">Protease</keyword>
<organism evidence="9 10">
    <name type="scientific">Arthrobacter russicus</name>
    <dbReference type="NCBI Taxonomy" id="172040"/>
    <lineage>
        <taxon>Bacteria</taxon>
        <taxon>Bacillati</taxon>
        <taxon>Actinomycetota</taxon>
        <taxon>Actinomycetes</taxon>
        <taxon>Micrococcales</taxon>
        <taxon>Micrococcaceae</taxon>
        <taxon>Arthrobacter</taxon>
    </lineage>
</organism>
<dbReference type="GO" id="GO:0008233">
    <property type="term" value="F:peptidase activity"/>
    <property type="evidence" value="ECO:0007669"/>
    <property type="project" value="UniProtKB-KW"/>
</dbReference>
<feature type="domain" description="Peptidase M48" evidence="8">
    <location>
        <begin position="109"/>
        <end position="190"/>
    </location>
</feature>
<evidence type="ECO:0000313" key="9">
    <source>
        <dbReference type="EMBL" id="MDR6268261.1"/>
    </source>
</evidence>
<keyword evidence="4 6" id="KW-0862">Zinc</keyword>
<keyword evidence="10" id="KW-1185">Reference proteome</keyword>
<dbReference type="Pfam" id="PF01435">
    <property type="entry name" value="Peptidase_M48"/>
    <property type="match status" value="1"/>
</dbReference>
<evidence type="ECO:0000256" key="6">
    <source>
        <dbReference type="RuleBase" id="RU003983"/>
    </source>
</evidence>
<dbReference type="EMBL" id="JAVDQF010000001">
    <property type="protein sequence ID" value="MDR6268261.1"/>
    <property type="molecule type" value="Genomic_DNA"/>
</dbReference>
<evidence type="ECO:0000256" key="2">
    <source>
        <dbReference type="ARBA" id="ARBA00022723"/>
    </source>
</evidence>
<accession>A0ABU1J8R7</accession>
<evidence type="ECO:0000256" key="7">
    <source>
        <dbReference type="SAM" id="Phobius"/>
    </source>
</evidence>
<protein>
    <submittedName>
        <fullName evidence="9">Zn-dependent protease with chaperone function</fullName>
    </submittedName>
</protein>
<feature type="transmembrane region" description="Helical" evidence="7">
    <location>
        <begin position="6"/>
        <end position="24"/>
    </location>
</feature>
<gene>
    <name evidence="9" type="ORF">JOE69_000499</name>
</gene>
<reference evidence="9 10" key="1">
    <citation type="submission" date="2023-07" db="EMBL/GenBank/DDBJ databases">
        <title>Sequencing the genomes of 1000 actinobacteria strains.</title>
        <authorList>
            <person name="Klenk H.-P."/>
        </authorList>
    </citation>
    <scope>NUCLEOTIDE SEQUENCE [LARGE SCALE GENOMIC DNA]</scope>
    <source>
        <strain evidence="9 10">DSM 14555</strain>
    </source>
</reference>
<evidence type="ECO:0000256" key="5">
    <source>
        <dbReference type="ARBA" id="ARBA00023049"/>
    </source>
</evidence>
<comment type="similarity">
    <text evidence="6">Belongs to the peptidase M48 family.</text>
</comment>
<proteinExistence type="inferred from homology"/>
<feature type="transmembrane region" description="Helical" evidence="7">
    <location>
        <begin position="36"/>
        <end position="61"/>
    </location>
</feature>
<keyword evidence="7" id="KW-1133">Transmembrane helix</keyword>
<dbReference type="PANTHER" id="PTHR34978">
    <property type="entry name" value="POSSIBLE SENSOR-TRANSDUCER PROTEIN BLAR"/>
    <property type="match status" value="1"/>
</dbReference>
<keyword evidence="5 6" id="KW-0482">Metalloprotease</keyword>
<comment type="caution">
    <text evidence="9">The sequence shown here is derived from an EMBL/GenBank/DDBJ whole genome shotgun (WGS) entry which is preliminary data.</text>
</comment>
<feature type="transmembrane region" description="Helical" evidence="7">
    <location>
        <begin position="81"/>
        <end position="101"/>
    </location>
</feature>
<dbReference type="Gene3D" id="3.30.2010.10">
    <property type="entry name" value="Metalloproteases ('zincins'), catalytic domain"/>
    <property type="match status" value="1"/>
</dbReference>
<dbReference type="Proteomes" id="UP001185069">
    <property type="component" value="Unassembled WGS sequence"/>
</dbReference>
<sequence length="273" mass="29331">MSLSTVAWLGFAALFLIAVSYLPLTLGSWRLRYPRAALLASHAVFFGGFGLLLSSLVGAILTAVSAAGQARLWFEPTVIMGLSWLGLALAGGLLSLVAAKLKPLTEADRRMQQEASLLAASCQSSRLRGAELVTIESDLPLALSFPGQPGRVVIASRLQGELSEPQLRAVIEHELAHLDQRHGRIRQLAQLKRICLPILPGSRRLESSTQLLLELIADDAAARRAGAVHTANALAKVGRLRCDDSMALRAQRIASRPPRGSLGKSWRLRSSLG</sequence>
<evidence type="ECO:0000256" key="4">
    <source>
        <dbReference type="ARBA" id="ARBA00022833"/>
    </source>
</evidence>
<keyword evidence="2" id="KW-0479">Metal-binding</keyword>
<comment type="cofactor">
    <cofactor evidence="6">
        <name>Zn(2+)</name>
        <dbReference type="ChEBI" id="CHEBI:29105"/>
    </cofactor>
    <text evidence="6">Binds 1 zinc ion per subunit.</text>
</comment>
<dbReference type="InterPro" id="IPR001915">
    <property type="entry name" value="Peptidase_M48"/>
</dbReference>
<dbReference type="GO" id="GO:0006508">
    <property type="term" value="P:proteolysis"/>
    <property type="evidence" value="ECO:0007669"/>
    <property type="project" value="UniProtKB-KW"/>
</dbReference>
<evidence type="ECO:0000256" key="3">
    <source>
        <dbReference type="ARBA" id="ARBA00022801"/>
    </source>
</evidence>
<keyword evidence="3 6" id="KW-0378">Hydrolase</keyword>
<evidence type="ECO:0000313" key="10">
    <source>
        <dbReference type="Proteomes" id="UP001185069"/>
    </source>
</evidence>
<keyword evidence="7" id="KW-0472">Membrane</keyword>
<evidence type="ECO:0000256" key="1">
    <source>
        <dbReference type="ARBA" id="ARBA00022670"/>
    </source>
</evidence>
<dbReference type="PANTHER" id="PTHR34978:SF3">
    <property type="entry name" value="SLR0241 PROTEIN"/>
    <property type="match status" value="1"/>
</dbReference>
<dbReference type="RefSeq" id="WP_309795825.1">
    <property type="nucleotide sequence ID" value="NZ_BAAAHY010000006.1"/>
</dbReference>
<keyword evidence="7" id="KW-0812">Transmembrane</keyword>
<name>A0ABU1J8R7_9MICC</name>
<dbReference type="InterPro" id="IPR052173">
    <property type="entry name" value="Beta-lactam_resp_regulator"/>
</dbReference>
<evidence type="ECO:0000259" key="8">
    <source>
        <dbReference type="Pfam" id="PF01435"/>
    </source>
</evidence>